<feature type="compositionally biased region" description="Polar residues" evidence="1">
    <location>
        <begin position="132"/>
        <end position="145"/>
    </location>
</feature>
<proteinExistence type="predicted"/>
<evidence type="ECO:0000256" key="1">
    <source>
        <dbReference type="SAM" id="MobiDB-lite"/>
    </source>
</evidence>
<reference evidence="2 3" key="1">
    <citation type="submission" date="2018-04" db="EMBL/GenBank/DDBJ databases">
        <title>Thalassorhabdus spongiae gen. nov., sp. nov., isolated from a marine sponge in South-West Iceland.</title>
        <authorList>
            <person name="Knobloch S."/>
            <person name="Daussin A."/>
            <person name="Johannsson R."/>
            <person name="Marteinsson V.T."/>
        </authorList>
    </citation>
    <scope>NUCLEOTIDE SEQUENCE [LARGE SCALE GENOMIC DNA]</scope>
    <source>
        <strain evidence="2 3">Hp12</strain>
    </source>
</reference>
<feature type="compositionally biased region" description="Basic and acidic residues" evidence="1">
    <location>
        <begin position="98"/>
        <end position="113"/>
    </location>
</feature>
<feature type="compositionally biased region" description="Acidic residues" evidence="1">
    <location>
        <begin position="44"/>
        <end position="63"/>
    </location>
</feature>
<comment type="caution">
    <text evidence="2">The sequence shown here is derived from an EMBL/GenBank/DDBJ whole genome shotgun (WGS) entry which is preliminary data.</text>
</comment>
<keyword evidence="3" id="KW-1185">Reference proteome</keyword>
<sequence>MSEKEKQAELKKYNNVIGELEKKMDKAKIEYEKIVLSADTETSNNDEDEDTTTTPEDEEDETSEDGRHVNPEDINNDVVANPDKVDPEDTYTNNGNPDTKEPEGPATQDDRNDPNYGVVDPVNPDLIDPLKTGNSGNGTAPNSGAQPDKTFDQYNNDKNEETAANNGLTPPSKPKPNTGFTGDTGGTIRIYMPGFGYVNVGRNGSINGFNPSGGSFGGWSIWRRVIWWWPLRWWLWRRFIWWWSQRWRFLCASSYRPRWRRRRVSQFIGFFCKL</sequence>
<accession>A0A2V1GWR6</accession>
<dbReference type="EMBL" id="QDDL01000005">
    <property type="protein sequence ID" value="PVZ68388.1"/>
    <property type="molecule type" value="Genomic_DNA"/>
</dbReference>
<gene>
    <name evidence="2" type="ORF">DC094_14005</name>
</gene>
<evidence type="ECO:0000313" key="3">
    <source>
        <dbReference type="Proteomes" id="UP000244906"/>
    </source>
</evidence>
<dbReference type="Proteomes" id="UP000244906">
    <property type="component" value="Unassembled WGS sequence"/>
</dbReference>
<name>A0A2V1GWR6_9GAMM</name>
<feature type="region of interest" description="Disordered" evidence="1">
    <location>
        <begin position="36"/>
        <end position="183"/>
    </location>
</feature>
<organism evidence="2 3">
    <name type="scientific">Pelagibaculum spongiae</name>
    <dbReference type="NCBI Taxonomy" id="2080658"/>
    <lineage>
        <taxon>Bacteria</taxon>
        <taxon>Pseudomonadati</taxon>
        <taxon>Pseudomonadota</taxon>
        <taxon>Gammaproteobacteria</taxon>
        <taxon>Oceanospirillales</taxon>
        <taxon>Pelagibaculum</taxon>
    </lineage>
</organism>
<protein>
    <submittedName>
        <fullName evidence="2">Uncharacterized protein</fullName>
    </submittedName>
</protein>
<dbReference type="AlphaFoldDB" id="A0A2V1GWR6"/>
<feature type="compositionally biased region" description="Basic and acidic residues" evidence="1">
    <location>
        <begin position="149"/>
        <end position="161"/>
    </location>
</feature>
<evidence type="ECO:0000313" key="2">
    <source>
        <dbReference type="EMBL" id="PVZ68388.1"/>
    </source>
</evidence>